<accession>A0A841K607</accession>
<dbReference type="AlphaFoldDB" id="A0A841K607"/>
<dbReference type="EMBL" id="JACHEK010000007">
    <property type="protein sequence ID" value="MBB6145694.1"/>
    <property type="molecule type" value="Genomic_DNA"/>
</dbReference>
<comment type="caution">
    <text evidence="4">The sequence shown here is derived from an EMBL/GenBank/DDBJ whole genome shotgun (WGS) entry which is preliminary data.</text>
</comment>
<dbReference type="InterPro" id="IPR000601">
    <property type="entry name" value="PKD_dom"/>
</dbReference>
<evidence type="ECO:0000256" key="1">
    <source>
        <dbReference type="ARBA" id="ARBA00022729"/>
    </source>
</evidence>
<dbReference type="Pfam" id="PF16640">
    <property type="entry name" value="Big_3_5"/>
    <property type="match status" value="2"/>
</dbReference>
<evidence type="ECO:0000259" key="3">
    <source>
        <dbReference type="PROSITE" id="PS50093"/>
    </source>
</evidence>
<protein>
    <recommendedName>
        <fullName evidence="3">PKD domain-containing protein</fullName>
    </recommendedName>
</protein>
<evidence type="ECO:0000313" key="5">
    <source>
        <dbReference type="Proteomes" id="UP000538666"/>
    </source>
</evidence>
<evidence type="ECO:0000313" key="4">
    <source>
        <dbReference type="EMBL" id="MBB6145694.1"/>
    </source>
</evidence>
<keyword evidence="2" id="KW-0472">Membrane</keyword>
<dbReference type="InterPro" id="IPR028994">
    <property type="entry name" value="Integrin_alpha_N"/>
</dbReference>
<dbReference type="InterPro" id="IPR013783">
    <property type="entry name" value="Ig-like_fold"/>
</dbReference>
<dbReference type="SUPFAM" id="SSF69318">
    <property type="entry name" value="Integrin alpha N-terminal domain"/>
    <property type="match status" value="1"/>
</dbReference>
<dbReference type="InterPro" id="IPR013517">
    <property type="entry name" value="FG-GAP"/>
</dbReference>
<evidence type="ECO:0000256" key="2">
    <source>
        <dbReference type="SAM" id="Phobius"/>
    </source>
</evidence>
<dbReference type="RefSeq" id="WP_184085042.1">
    <property type="nucleotide sequence ID" value="NZ_JACHEK010000007.1"/>
</dbReference>
<feature type="transmembrane region" description="Helical" evidence="2">
    <location>
        <begin position="1031"/>
        <end position="1049"/>
    </location>
</feature>
<dbReference type="Proteomes" id="UP000538666">
    <property type="component" value="Unassembled WGS sequence"/>
</dbReference>
<dbReference type="PANTHER" id="PTHR46580">
    <property type="entry name" value="SENSOR KINASE-RELATED"/>
    <property type="match status" value="1"/>
</dbReference>
<dbReference type="Gene3D" id="2.40.128.340">
    <property type="match status" value="1"/>
</dbReference>
<sequence>MADVLRLSAVARPVIDSCLRFCNVRSGIFLLVLCMILCGSWRGNAAQAQSATSTTLVIASGTGPATSVASGSVVTLTASVTTASAPVKIGQVNFCDASVAYCTDIHRIGTAQLTSAGTAVIKFQPGLGSHSYKAIFAGTNSCLGSTSAAAALSVTGTAPTTTLLQTSSPSSGTYDLTATVSGFGSAALTGSISFTNLSDASAVLGTATLSAGTAGLNFLELQNIGAPNIAPGGGAAVGIATADFNGDGISDLAVLNSGTSSTAAGSVTVLLGSGGGNFKAVAANPATGQGSGVIVTADFNGDGIPDIAVANGTTNNITVLLGNGDGTFAATPNSPATGSGPNAMIASDFNGDGIPDLAIVNGTSNTLTILLGNGDGSFTPTTNTQQTGAAPYFIATADFNGDGIADLALLNSDGGTDTLTIYLGNGAGGFTLVTTGPGAGTAAAAIAIADFNGDGIPDIAIENYVVNGAGLDSTVTVTVSVLQGNGDGTFQAESGVSFQSQSASADALLVADFNNDGIPDVAVDLLSQAEVRFPNSVAVLLGTGSSMFTTTAISSETGLFPAPLIAGDFNGDGIPDLATPFHDQTVFDPGSVNLLVTFDQTATATASGIALPPSSGMNEVVANYPGDSNFSASASAPVSLTALAGPATISVTSSIASPISYGTSITFTATLTGAGATPTGTVTFYDGSGQLAASQLQNGVATYTSANFSVGTHSIAAQYAGDANYTSGTSSVFPLVVKPANANVTITPSSSSLSTAQSLNVTVTVSGAAGSPSPTGTVILSGGGINAASPSYASAPMTLVSGSATFTVSGAALGAGQDTLVAAYTPDATSAGLYAASSGRTVVIVTGTGAPTLTITPSATSITNQQSLTVAVAIAGISGSPAPTGAITLTSGSYSAQMTLPNAAFSISAGTLSAGSNTLTAAYSGDGLYMASSGTATVNVSDVVVSATTPSPVTPGSSTTSTITLNTGSSYSGTLNLSCSLTTPPANAQSLPTCTLNPAAATVMTGATATTSLTVKTTAAATALLQPFDRLRGMGGGGLALAGLVMLGTSLRRRRWLSVLAMLAIGISGAGIGCGGNGNGSGSPNPPPTTAATTAGSYVFTVTATDSTNSSITASSTVSVMVQ</sequence>
<organism evidence="4 5">
    <name type="scientific">Silvibacterium bohemicum</name>
    <dbReference type="NCBI Taxonomy" id="1577686"/>
    <lineage>
        <taxon>Bacteria</taxon>
        <taxon>Pseudomonadati</taxon>
        <taxon>Acidobacteriota</taxon>
        <taxon>Terriglobia</taxon>
        <taxon>Terriglobales</taxon>
        <taxon>Acidobacteriaceae</taxon>
        <taxon>Silvibacterium</taxon>
    </lineage>
</organism>
<dbReference type="Pfam" id="PF13517">
    <property type="entry name" value="FG-GAP_3"/>
    <property type="match status" value="3"/>
</dbReference>
<dbReference type="Gene3D" id="2.60.40.10">
    <property type="entry name" value="Immunoglobulins"/>
    <property type="match status" value="3"/>
</dbReference>
<name>A0A841K607_9BACT</name>
<dbReference type="Gene3D" id="2.130.10.130">
    <property type="entry name" value="Integrin alpha, N-terminal"/>
    <property type="match status" value="2"/>
</dbReference>
<gene>
    <name evidence="4" type="ORF">HNQ77_003655</name>
</gene>
<keyword evidence="5" id="KW-1185">Reference proteome</keyword>
<keyword evidence="2" id="KW-1133">Transmembrane helix</keyword>
<keyword evidence="1" id="KW-0732">Signal</keyword>
<keyword evidence="2" id="KW-0812">Transmembrane</keyword>
<proteinExistence type="predicted"/>
<feature type="transmembrane region" description="Helical" evidence="2">
    <location>
        <begin position="1056"/>
        <end position="1078"/>
    </location>
</feature>
<feature type="domain" description="PKD" evidence="3">
    <location>
        <begin position="1078"/>
        <end position="1123"/>
    </location>
</feature>
<dbReference type="PANTHER" id="PTHR46580:SF4">
    <property type="entry name" value="ATP_GTP-BINDING PROTEIN"/>
    <property type="match status" value="1"/>
</dbReference>
<reference evidence="4 5" key="1">
    <citation type="submission" date="2020-08" db="EMBL/GenBank/DDBJ databases">
        <title>Genomic Encyclopedia of Type Strains, Phase IV (KMG-IV): sequencing the most valuable type-strain genomes for metagenomic binning, comparative biology and taxonomic classification.</title>
        <authorList>
            <person name="Goeker M."/>
        </authorList>
    </citation>
    <scope>NUCLEOTIDE SEQUENCE [LARGE SCALE GENOMIC DNA]</scope>
    <source>
        <strain evidence="4 5">DSM 103733</strain>
    </source>
</reference>
<dbReference type="InterPro" id="IPR032109">
    <property type="entry name" value="Big_3_5"/>
</dbReference>
<dbReference type="PROSITE" id="PS50093">
    <property type="entry name" value="PKD"/>
    <property type="match status" value="1"/>
</dbReference>